<dbReference type="Proteomes" id="UP000001410">
    <property type="component" value="Chromosome"/>
</dbReference>
<dbReference type="GO" id="GO:0046677">
    <property type="term" value="P:response to antibiotic"/>
    <property type="evidence" value="ECO:0007669"/>
    <property type="project" value="UniProtKB-UniRule"/>
</dbReference>
<evidence type="ECO:0007829" key="17">
    <source>
        <dbReference type="PDB" id="7MDF"/>
    </source>
</evidence>
<dbReference type="EMBL" id="AE014075">
    <property type="protein sequence ID" value="AAN80911.1"/>
    <property type="molecule type" value="Genomic_DNA"/>
</dbReference>
<dbReference type="InterPro" id="IPR012338">
    <property type="entry name" value="Beta-lactam/transpept-like"/>
</dbReference>
<feature type="domain" description="Beta-lactamase-related" evidence="11">
    <location>
        <begin position="45"/>
        <end position="355"/>
    </location>
</feature>
<feature type="chain" id="PRO_5002599665" description="Beta-lactamase" evidence="10">
    <location>
        <begin position="31"/>
        <end position="504"/>
    </location>
</feature>
<evidence type="ECO:0000313" key="13">
    <source>
        <dbReference type="Proteomes" id="UP000001410"/>
    </source>
</evidence>
<evidence type="ECO:0000256" key="8">
    <source>
        <dbReference type="RuleBase" id="RU361140"/>
    </source>
</evidence>
<dbReference type="GO" id="GO:0008800">
    <property type="term" value="F:beta-lactamase activity"/>
    <property type="evidence" value="ECO:0007669"/>
    <property type="project" value="UniProtKB-UniRule"/>
</dbReference>
<dbReference type="PANTHER" id="PTHR46825">
    <property type="entry name" value="D-ALANYL-D-ALANINE-CARBOXYPEPTIDASE/ENDOPEPTIDASE AMPH"/>
    <property type="match status" value="1"/>
</dbReference>
<dbReference type="eggNOG" id="COG1680">
    <property type="taxonomic scope" value="Bacteria"/>
</dbReference>
<dbReference type="KEGG" id="ecc:c2452"/>
<gene>
    <name evidence="12" type="ordered locus">c2452</name>
</gene>
<dbReference type="PDB" id="4E6X">
    <property type="method" value="X-ray"/>
    <property type="resolution" value="2.24 A"/>
    <property type="chains" value="A/B/C=41-376"/>
</dbReference>
<dbReference type="InterPro" id="IPR001586">
    <property type="entry name" value="Beta-lactam_class-C_AS"/>
</dbReference>
<reference evidence="12 13" key="1">
    <citation type="journal article" date="2002" name="Proc. Natl. Acad. Sci. U.S.A.">
        <title>Extensive mosaic structure revealed by the complete genome sequence of uropathogenic Escherichia coli.</title>
        <authorList>
            <person name="Welch R.A."/>
            <person name="Burland V."/>
            <person name="Plunkett G.III."/>
            <person name="Redford P."/>
            <person name="Roesch P."/>
            <person name="Rasko D."/>
            <person name="Buckles E.L."/>
            <person name="Liou S.R."/>
            <person name="Boutin A."/>
            <person name="Hackett J."/>
            <person name="Stroud D."/>
            <person name="Mayhew G.F."/>
            <person name="Rose D.J."/>
            <person name="Zhou S."/>
            <person name="Schwartz D.C."/>
            <person name="Perna N.T."/>
            <person name="Mobley H.L."/>
            <person name="Donnenberg M.S."/>
            <person name="Blattner F.R."/>
        </authorList>
    </citation>
    <scope>NUCLEOTIDE SEQUENCE [LARGE SCALE GENOMIC DNA]</scope>
    <source>
        <strain evidence="13">CFT073 / ATCC 700928 / UPEC</strain>
    </source>
</reference>
<evidence type="ECO:0007829" key="16">
    <source>
        <dbReference type="PDB" id="7MDE"/>
    </source>
</evidence>
<keyword evidence="10" id="KW-0732">Signal</keyword>
<evidence type="ECO:0000256" key="2">
    <source>
        <dbReference type="ARBA" id="ARBA00004370"/>
    </source>
</evidence>
<dbReference type="EC" id="3.5.2.6" evidence="4 8"/>
<dbReference type="PROSITE" id="PS00336">
    <property type="entry name" value="BETA_LACTAMASE_C"/>
    <property type="match status" value="1"/>
</dbReference>
<dbReference type="InterPro" id="IPR001466">
    <property type="entry name" value="Beta-lactam-related"/>
</dbReference>
<feature type="signal peptide" evidence="10">
    <location>
        <begin position="1"/>
        <end position="30"/>
    </location>
</feature>
<name>A0A0H2V8D3_ECOL6</name>
<keyword evidence="9" id="KW-1133">Transmembrane helix</keyword>
<dbReference type="EvolutionaryTrace" id="A0A0H2V8D3"/>
<organism evidence="12 13">
    <name type="scientific">Escherichia coli O6:H1 (strain CFT073 / ATCC 700928 / UPEC)</name>
    <dbReference type="NCBI Taxonomy" id="199310"/>
    <lineage>
        <taxon>Bacteria</taxon>
        <taxon>Pseudomonadati</taxon>
        <taxon>Pseudomonadota</taxon>
        <taxon>Gammaproteobacteria</taxon>
        <taxon>Enterobacterales</taxon>
        <taxon>Enterobacteriaceae</taxon>
        <taxon>Escherichia</taxon>
    </lineage>
</organism>
<keyword evidence="9" id="KW-0812">Transmembrane</keyword>
<evidence type="ECO:0000256" key="7">
    <source>
        <dbReference type="ARBA" id="ARBA00023251"/>
    </source>
</evidence>
<evidence type="ECO:0000256" key="9">
    <source>
        <dbReference type="SAM" id="Phobius"/>
    </source>
</evidence>
<keyword evidence="14 15" id="KW-0002">3D-structure</keyword>
<dbReference type="STRING" id="199310.c2452"/>
<evidence type="ECO:0000256" key="5">
    <source>
        <dbReference type="ARBA" id="ARBA00022801"/>
    </source>
</evidence>
<dbReference type="HOGENOM" id="CLU_020027_4_2_6"/>
<dbReference type="InterPro" id="IPR050491">
    <property type="entry name" value="AmpC-like"/>
</dbReference>
<proteinExistence type="evidence at protein level"/>
<evidence type="ECO:0000256" key="10">
    <source>
        <dbReference type="SAM" id="SignalP"/>
    </source>
</evidence>
<accession>A0A0H2V8D3</accession>
<comment type="catalytic activity">
    <reaction evidence="1 8">
        <text>a beta-lactam + H2O = a substituted beta-amino acid</text>
        <dbReference type="Rhea" id="RHEA:20401"/>
        <dbReference type="ChEBI" id="CHEBI:15377"/>
        <dbReference type="ChEBI" id="CHEBI:35627"/>
        <dbReference type="ChEBI" id="CHEBI:140347"/>
        <dbReference type="EC" id="3.5.2.6"/>
    </reaction>
</comment>
<evidence type="ECO:0007829" key="15">
    <source>
        <dbReference type="PDB" id="4E6X"/>
    </source>
</evidence>
<dbReference type="GeneID" id="45135065"/>
<evidence type="ECO:0000256" key="6">
    <source>
        <dbReference type="ARBA" id="ARBA00023136"/>
    </source>
</evidence>
<comment type="similarity">
    <text evidence="3 8">Belongs to the class-C beta-lactamase family.</text>
</comment>
<dbReference type="SMR" id="A0A0H2V8D3"/>
<reference evidence="14 15" key="2">
    <citation type="submission" date="2012-03" db="PDB data bank">
        <title>The NRP peptidase ClbP as a target for the inhibition of genotoxicity, cell proliferation and tumorogenesismediated by pks-harboring bacteria.</title>
        <authorList>
            <person name="Cougnoux A."/>
            <person name="Delmas J."/>
            <person name="Dalmasso G."/>
            <person name="Romagnoli C."/>
            <person name="Cuevas-Ramos G."/>
            <person name="Oswald E."/>
            <person name="Parti F."/>
            <person name="Bonnet R."/>
        </authorList>
    </citation>
    <scope>X-RAY CRYSTALLOGRAPHY (2.19 ANGSTROMS) OF 41-375</scope>
    <scope>DISULFIDE BONDS</scope>
</reference>
<dbReference type="Gene3D" id="3.40.710.10">
    <property type="entry name" value="DD-peptidase/beta-lactamase superfamily"/>
    <property type="match status" value="1"/>
</dbReference>
<reference evidence="16 17" key="3">
    <citation type="journal article" date="2023" name="Nat. Chem. Biol.">
        <title>Structural basis of colibactin activation by the ClbP peptidase.</title>
        <authorList>
            <person name="Velilla J.A."/>
            <person name="Volpe M.R."/>
            <person name="Kenney G.E."/>
            <person name="Walsh R.M."/>
            <person name="Balskus E.P."/>
            <person name="Gaudet R."/>
        </authorList>
    </citation>
    <scope>X-RAY CRYSTALLOGRAPHY (2.30 ANGSTROMS) OF 31-504</scope>
    <scope>DISULFIDE BONDS</scope>
</reference>
<feature type="transmembrane region" description="Helical" evidence="9">
    <location>
        <begin position="430"/>
        <end position="450"/>
    </location>
</feature>
<dbReference type="AlphaFoldDB" id="A0A0H2V8D3"/>
<protein>
    <recommendedName>
        <fullName evidence="4 8">Beta-lactamase</fullName>
        <ecNumber evidence="4 8">3.5.2.6</ecNumber>
    </recommendedName>
</protein>
<dbReference type="PDB" id="4E6W">
    <property type="method" value="X-ray"/>
    <property type="resolution" value="2.19 A"/>
    <property type="chains" value="A/B/C=41-375"/>
</dbReference>
<dbReference type="GO" id="GO:0017001">
    <property type="term" value="P:antibiotic catabolic process"/>
    <property type="evidence" value="ECO:0007669"/>
    <property type="project" value="InterPro"/>
</dbReference>
<evidence type="ECO:0000313" key="12">
    <source>
        <dbReference type="EMBL" id="AAN80911.1"/>
    </source>
</evidence>
<dbReference type="PANTHER" id="PTHR46825:SF11">
    <property type="entry name" value="PENICILLIN-BINDING PROTEIN 4"/>
    <property type="match status" value="1"/>
</dbReference>
<keyword evidence="13" id="KW-1185">Reference proteome</keyword>
<dbReference type="Pfam" id="PF00144">
    <property type="entry name" value="Beta-lactamase"/>
    <property type="match status" value="1"/>
</dbReference>
<keyword evidence="6 9" id="KW-0472">Membrane</keyword>
<evidence type="ECO:0000256" key="3">
    <source>
        <dbReference type="ARBA" id="ARBA00007840"/>
    </source>
</evidence>
<evidence type="ECO:0000256" key="1">
    <source>
        <dbReference type="ARBA" id="ARBA00001526"/>
    </source>
</evidence>
<dbReference type="GO" id="GO:0030288">
    <property type="term" value="C:outer membrane-bounded periplasmic space"/>
    <property type="evidence" value="ECO:0007669"/>
    <property type="project" value="InterPro"/>
</dbReference>
<dbReference type="PDBsum" id="4E6W"/>
<comment type="subcellular location">
    <subcellularLocation>
        <location evidence="2">Membrane</location>
    </subcellularLocation>
</comment>
<dbReference type="RefSeq" id="WP_002430641.1">
    <property type="nucleotide sequence ID" value="NC_004431.1"/>
</dbReference>
<dbReference type="PDBsum" id="4E6X"/>
<sequence>MTIMEHVSIKTLYHLLCCMLLFISAMCALAQEHEPIGAQDERLSTLIHQRMQEAKVPALSVSVTIKGVRQRFVYGVADVASQKANTLDTVYELGSMSKAFTGLVVQILIQEGRLRQGDDIITYLPEMRLNYQGKPASLTVADFLYHTSGLPFSTLARLENPMPGSAVAQQLRNENLLFAPGAKFSYASANYDVLGAVIENVTGKTFTEVIAERLTQPLGMSATVAVKGDEIIVNKASGYKLGFGKPVLFHAPLARNHVPAAYIHSTLPDMEIWIDAWLHRKALPATLREAMSNSWRGNSDVPLAADNRILYASGWFIDQNQGPYISHGGQNPNFSSCIALRPDQQIGIVALANMNSNLILQLCADIDNYLRIGKYADGAGDAITATDTLFVYLTLLLCFWGAVVVVRGAFRVYRATAHGPGKQQRLRLRVRDYIIALAVPGLVAAMLYVAPGILSPGLDWRFILVWGPSSVLAIPFGIILLAFVLTLNHQIKRILLHNKEWDDE</sequence>
<evidence type="ECO:0000256" key="4">
    <source>
        <dbReference type="ARBA" id="ARBA00012865"/>
    </source>
</evidence>
<feature type="transmembrane region" description="Helical" evidence="9">
    <location>
        <begin position="462"/>
        <end position="487"/>
    </location>
</feature>
<dbReference type="GO" id="GO:0016020">
    <property type="term" value="C:membrane"/>
    <property type="evidence" value="ECO:0007669"/>
    <property type="project" value="UniProtKB-SubCell"/>
</dbReference>
<evidence type="ECO:0007829" key="14">
    <source>
        <dbReference type="PDB" id="4E6W"/>
    </source>
</evidence>
<dbReference type="SUPFAM" id="SSF56601">
    <property type="entry name" value="beta-lactamase/transpeptidase-like"/>
    <property type="match status" value="1"/>
</dbReference>
<feature type="transmembrane region" description="Helical" evidence="9">
    <location>
        <begin position="389"/>
        <end position="410"/>
    </location>
</feature>
<dbReference type="PDB" id="7MDF">
    <property type="method" value="X-ray"/>
    <property type="resolution" value="2.30 A"/>
    <property type="chains" value="A=31-504"/>
</dbReference>
<evidence type="ECO:0000259" key="11">
    <source>
        <dbReference type="Pfam" id="PF00144"/>
    </source>
</evidence>
<feature type="disulfide bond" evidence="14 15">
    <location>
        <begin position="337"/>
        <end position="363"/>
    </location>
</feature>
<keyword evidence="5 8" id="KW-0378">Hydrolase</keyword>
<dbReference type="PDB" id="7MDE">
    <property type="method" value="X-ray"/>
    <property type="resolution" value="2.70 A"/>
    <property type="chains" value="A=31-504"/>
</dbReference>
<keyword evidence="7 8" id="KW-0046">Antibiotic resistance</keyword>